<evidence type="ECO:0000313" key="1">
    <source>
        <dbReference type="EMBL" id="MCO5979009.1"/>
    </source>
</evidence>
<dbReference type="EMBL" id="JAMXMC010000015">
    <property type="protein sequence ID" value="MCO5979009.1"/>
    <property type="molecule type" value="Genomic_DNA"/>
</dbReference>
<evidence type="ECO:0000313" key="2">
    <source>
        <dbReference type="Proteomes" id="UP001204851"/>
    </source>
</evidence>
<reference evidence="1 2" key="1">
    <citation type="submission" date="2022-06" db="EMBL/GenBank/DDBJ databases">
        <title>Ideonella sp. NS12-5 Genome sequencing and assembly.</title>
        <authorList>
            <person name="Jung Y."/>
        </authorList>
    </citation>
    <scope>NUCLEOTIDE SEQUENCE [LARGE SCALE GENOMIC DNA]</scope>
    <source>
        <strain evidence="1 2">NS12-5</strain>
    </source>
</reference>
<dbReference type="RefSeq" id="WP_252771971.1">
    <property type="nucleotide sequence ID" value="NZ_JAMXMC010000015.1"/>
</dbReference>
<name>A0ABT1BSW4_9BURK</name>
<organism evidence="1 2">
    <name type="scientific">Ideonella oryzae</name>
    <dbReference type="NCBI Taxonomy" id="2937441"/>
    <lineage>
        <taxon>Bacteria</taxon>
        <taxon>Pseudomonadati</taxon>
        <taxon>Pseudomonadota</taxon>
        <taxon>Betaproteobacteria</taxon>
        <taxon>Burkholderiales</taxon>
        <taxon>Sphaerotilaceae</taxon>
        <taxon>Ideonella</taxon>
    </lineage>
</organism>
<sequence>MSLRMCALTLCNTTAHLVHILVTQGEQVLARLPPHGTLRLPWSDGASPGEPEASYTVVAVIGGHTTGTLVLSDRQAVISVRAGEWPGRYELALG</sequence>
<accession>A0ABT1BSW4</accession>
<gene>
    <name evidence="1" type="ORF">M0L44_20100</name>
</gene>
<dbReference type="Proteomes" id="UP001204851">
    <property type="component" value="Unassembled WGS sequence"/>
</dbReference>
<proteinExistence type="predicted"/>
<protein>
    <submittedName>
        <fullName evidence="1">Uncharacterized protein</fullName>
    </submittedName>
</protein>
<comment type="caution">
    <text evidence="1">The sequence shown here is derived from an EMBL/GenBank/DDBJ whole genome shotgun (WGS) entry which is preliminary data.</text>
</comment>
<keyword evidence="2" id="KW-1185">Reference proteome</keyword>